<dbReference type="EMBL" id="BQNB010008900">
    <property type="protein sequence ID" value="GJS55912.1"/>
    <property type="molecule type" value="Genomic_DNA"/>
</dbReference>
<dbReference type="PANTHER" id="PTHR15503:SF45">
    <property type="entry name" value="RNA-DIRECTED DNA POLYMERASE HOMOLOG"/>
    <property type="match status" value="1"/>
</dbReference>
<keyword evidence="1" id="KW-0862">Zinc</keyword>
<feature type="domain" description="CCHC-type" evidence="3">
    <location>
        <begin position="228"/>
        <end position="243"/>
    </location>
</feature>
<organism evidence="4 5">
    <name type="scientific">Tanacetum coccineum</name>
    <dbReference type="NCBI Taxonomy" id="301880"/>
    <lineage>
        <taxon>Eukaryota</taxon>
        <taxon>Viridiplantae</taxon>
        <taxon>Streptophyta</taxon>
        <taxon>Embryophyta</taxon>
        <taxon>Tracheophyta</taxon>
        <taxon>Spermatophyta</taxon>
        <taxon>Magnoliopsida</taxon>
        <taxon>eudicotyledons</taxon>
        <taxon>Gunneridae</taxon>
        <taxon>Pentapetalae</taxon>
        <taxon>asterids</taxon>
        <taxon>campanulids</taxon>
        <taxon>Asterales</taxon>
        <taxon>Asteraceae</taxon>
        <taxon>Asteroideae</taxon>
        <taxon>Anthemideae</taxon>
        <taxon>Anthemidinae</taxon>
        <taxon>Tanacetum</taxon>
    </lineage>
</organism>
<accession>A0ABQ4WSS9</accession>
<keyword evidence="4" id="KW-0808">Transferase</keyword>
<sequence length="401" mass="45061">METVFNISNCPPKYQVKYATCTLQDNALTWWNSHKRTIGVDAAYAMKWAGLMKLMTEVYCPRNEIQKMETELMVPDEEDRVERFIGGLLDNIQGNVIAANPARLQDAIRIANQLMDKKLQGYAARSAENKRRMESNPRDNHGQQPPFKRQNVSGQNVARAYTAGNNEKRGYAGPHPLCNKCRYHHVGPCTVKCNNCKRVGHQTRDCRSAAAVPNTQRAIHRNQQGVICYKCGRSGHVKRECPKLINRNHRNRVGNKTGNQNGGNEATARVYAIGGGGTNPDSNVVTGHPFDIDLMPVELGSFDVIIGMDWLAKYHTLIVCDEKVVRIPFGDEVLIIRRENYDDGTQVTSKKVEDKSEEKRLEDVPIVQEFLEVFLEDLPGLPPARQVEFQIDLVPSAAHVA</sequence>
<dbReference type="Gene3D" id="2.40.70.10">
    <property type="entry name" value="Acid Proteases"/>
    <property type="match status" value="1"/>
</dbReference>
<evidence type="ECO:0000256" key="1">
    <source>
        <dbReference type="PROSITE-ProRule" id="PRU00047"/>
    </source>
</evidence>
<dbReference type="SMART" id="SM00343">
    <property type="entry name" value="ZnF_C2HC"/>
    <property type="match status" value="2"/>
</dbReference>
<dbReference type="InterPro" id="IPR036875">
    <property type="entry name" value="Znf_CCHC_sf"/>
</dbReference>
<dbReference type="Gene3D" id="4.10.60.10">
    <property type="entry name" value="Zinc finger, CCHC-type"/>
    <property type="match status" value="1"/>
</dbReference>
<gene>
    <name evidence="4" type="ORF">Tco_0629274</name>
</gene>
<evidence type="ECO:0000313" key="4">
    <source>
        <dbReference type="EMBL" id="GJS55912.1"/>
    </source>
</evidence>
<evidence type="ECO:0000313" key="5">
    <source>
        <dbReference type="Proteomes" id="UP001151760"/>
    </source>
</evidence>
<feature type="compositionally biased region" description="Basic and acidic residues" evidence="2">
    <location>
        <begin position="127"/>
        <end position="141"/>
    </location>
</feature>
<dbReference type="Pfam" id="PF08284">
    <property type="entry name" value="RVP_2"/>
    <property type="match status" value="1"/>
</dbReference>
<keyword evidence="4" id="KW-0548">Nucleotidyltransferase</keyword>
<keyword evidence="1" id="KW-0479">Metal-binding</keyword>
<protein>
    <submittedName>
        <fullName evidence="4">Reverse transcriptase domain-containing protein</fullName>
    </submittedName>
</protein>
<dbReference type="InterPro" id="IPR001878">
    <property type="entry name" value="Znf_CCHC"/>
</dbReference>
<keyword evidence="4" id="KW-0695">RNA-directed DNA polymerase</keyword>
<feature type="region of interest" description="Disordered" evidence="2">
    <location>
        <begin position="122"/>
        <end position="155"/>
    </location>
</feature>
<dbReference type="PANTHER" id="PTHR15503">
    <property type="entry name" value="LDOC1 RELATED"/>
    <property type="match status" value="1"/>
</dbReference>
<dbReference type="InterPro" id="IPR021109">
    <property type="entry name" value="Peptidase_aspartic_dom_sf"/>
</dbReference>
<feature type="domain" description="CCHC-type" evidence="3">
    <location>
        <begin position="192"/>
        <end position="208"/>
    </location>
</feature>
<comment type="caution">
    <text evidence="4">The sequence shown here is derived from an EMBL/GenBank/DDBJ whole genome shotgun (WGS) entry which is preliminary data.</text>
</comment>
<evidence type="ECO:0000256" key="2">
    <source>
        <dbReference type="SAM" id="MobiDB-lite"/>
    </source>
</evidence>
<keyword evidence="5" id="KW-1185">Reference proteome</keyword>
<dbReference type="InterPro" id="IPR032567">
    <property type="entry name" value="RTL1-rel"/>
</dbReference>
<name>A0ABQ4WSS9_9ASTR</name>
<dbReference type="Proteomes" id="UP001151760">
    <property type="component" value="Unassembled WGS sequence"/>
</dbReference>
<dbReference type="PROSITE" id="PS50158">
    <property type="entry name" value="ZF_CCHC"/>
    <property type="match status" value="2"/>
</dbReference>
<dbReference type="Pfam" id="PF00098">
    <property type="entry name" value="zf-CCHC"/>
    <property type="match status" value="2"/>
</dbReference>
<keyword evidence="1" id="KW-0863">Zinc-finger</keyword>
<reference evidence="4" key="2">
    <citation type="submission" date="2022-01" db="EMBL/GenBank/DDBJ databases">
        <authorList>
            <person name="Yamashiro T."/>
            <person name="Shiraishi A."/>
            <person name="Satake H."/>
            <person name="Nakayama K."/>
        </authorList>
    </citation>
    <scope>NUCLEOTIDE SEQUENCE</scope>
</reference>
<dbReference type="SUPFAM" id="SSF57756">
    <property type="entry name" value="Retrovirus zinc finger-like domains"/>
    <property type="match status" value="1"/>
</dbReference>
<reference evidence="4" key="1">
    <citation type="journal article" date="2022" name="Int. J. Mol. Sci.">
        <title>Draft Genome of Tanacetum Coccineum: Genomic Comparison of Closely Related Tanacetum-Family Plants.</title>
        <authorList>
            <person name="Yamashiro T."/>
            <person name="Shiraishi A."/>
            <person name="Nakayama K."/>
            <person name="Satake H."/>
        </authorList>
    </citation>
    <scope>NUCLEOTIDE SEQUENCE</scope>
</reference>
<proteinExistence type="predicted"/>
<evidence type="ECO:0000259" key="3">
    <source>
        <dbReference type="PROSITE" id="PS50158"/>
    </source>
</evidence>
<dbReference type="GO" id="GO:0003964">
    <property type="term" value="F:RNA-directed DNA polymerase activity"/>
    <property type="evidence" value="ECO:0007669"/>
    <property type="project" value="UniProtKB-KW"/>
</dbReference>